<dbReference type="EMBL" id="JPVN01000019">
    <property type="protein sequence ID" value="KGR77369.1"/>
    <property type="molecule type" value="Genomic_DNA"/>
</dbReference>
<proteinExistence type="predicted"/>
<dbReference type="PANTHER" id="PTHR43415">
    <property type="entry name" value="SPERMIDINE N(1)-ACETYLTRANSFERASE"/>
    <property type="match status" value="1"/>
</dbReference>
<organism evidence="2 3">
    <name type="scientific">Ureibacillus manganicus DSM 26584</name>
    <dbReference type="NCBI Taxonomy" id="1384049"/>
    <lineage>
        <taxon>Bacteria</taxon>
        <taxon>Bacillati</taxon>
        <taxon>Bacillota</taxon>
        <taxon>Bacilli</taxon>
        <taxon>Bacillales</taxon>
        <taxon>Caryophanaceae</taxon>
        <taxon>Ureibacillus</taxon>
    </lineage>
</organism>
<dbReference type="PANTHER" id="PTHR43415:SF3">
    <property type="entry name" value="GNAT-FAMILY ACETYLTRANSFERASE"/>
    <property type="match status" value="1"/>
</dbReference>
<dbReference type="InterPro" id="IPR017255">
    <property type="entry name" value="AcTrfase_GNAT_prd"/>
</dbReference>
<dbReference type="Pfam" id="PF00583">
    <property type="entry name" value="Acetyltransf_1"/>
    <property type="match status" value="1"/>
</dbReference>
<dbReference type="STRING" id="1384049.CD29_14970"/>
<dbReference type="AlphaFoldDB" id="A0A0A3HY55"/>
<sequence length="165" mass="18526">MTIREIKIADAENLINLIKEVEATSNYMLMEAGERNTTAEQFAKHIERIEKQSNSTILVAEEDSELIGYMMLVGGSTNKNKHSAYIAIGIVESLRGKGIGTALFNYAEQWAQRNGISRLELTTIIENKAGVALYKKQGFEVEGIKRNSLKINGEFVDEYYMSKLL</sequence>
<gene>
    <name evidence="2" type="ORF">CD29_14970</name>
</gene>
<evidence type="ECO:0000259" key="1">
    <source>
        <dbReference type="PROSITE" id="PS51186"/>
    </source>
</evidence>
<dbReference type="PROSITE" id="PS51186">
    <property type="entry name" value="GNAT"/>
    <property type="match status" value="1"/>
</dbReference>
<evidence type="ECO:0000313" key="2">
    <source>
        <dbReference type="EMBL" id="KGR77369.1"/>
    </source>
</evidence>
<dbReference type="RefSeq" id="WP_036188301.1">
    <property type="nucleotide sequence ID" value="NZ_AVDA01000019.1"/>
</dbReference>
<evidence type="ECO:0000313" key="3">
    <source>
        <dbReference type="Proteomes" id="UP000030416"/>
    </source>
</evidence>
<dbReference type="Gene3D" id="3.40.630.30">
    <property type="match status" value="1"/>
</dbReference>
<feature type="domain" description="N-acetyltransferase" evidence="1">
    <location>
        <begin position="1"/>
        <end position="165"/>
    </location>
</feature>
<dbReference type="eggNOG" id="COG0456">
    <property type="taxonomic scope" value="Bacteria"/>
</dbReference>
<dbReference type="InterPro" id="IPR016181">
    <property type="entry name" value="Acyl_CoA_acyltransferase"/>
</dbReference>
<dbReference type="GO" id="GO:0016747">
    <property type="term" value="F:acyltransferase activity, transferring groups other than amino-acyl groups"/>
    <property type="evidence" value="ECO:0007669"/>
    <property type="project" value="InterPro"/>
</dbReference>
<accession>A0A0A3HY55</accession>
<protein>
    <submittedName>
        <fullName evidence="2">GCN5 family acetyltransferase</fullName>
    </submittedName>
</protein>
<dbReference type="CDD" id="cd04301">
    <property type="entry name" value="NAT_SF"/>
    <property type="match status" value="1"/>
</dbReference>
<keyword evidence="2" id="KW-0808">Transferase</keyword>
<keyword evidence="3" id="KW-1185">Reference proteome</keyword>
<dbReference type="SUPFAM" id="SSF55729">
    <property type="entry name" value="Acyl-CoA N-acyltransferases (Nat)"/>
    <property type="match status" value="1"/>
</dbReference>
<comment type="caution">
    <text evidence="2">The sequence shown here is derived from an EMBL/GenBank/DDBJ whole genome shotgun (WGS) entry which is preliminary data.</text>
</comment>
<dbReference type="InterPro" id="IPR000182">
    <property type="entry name" value="GNAT_dom"/>
</dbReference>
<dbReference type="OrthoDB" id="9773249at2"/>
<dbReference type="Proteomes" id="UP000030416">
    <property type="component" value="Unassembled WGS sequence"/>
</dbReference>
<name>A0A0A3HY55_9BACL</name>
<dbReference type="PIRSF" id="PIRSF037663">
    <property type="entry name" value="Acetyltransf_GNAT_prd"/>
    <property type="match status" value="1"/>
</dbReference>
<reference evidence="2 3" key="1">
    <citation type="submission" date="2014-02" db="EMBL/GenBank/DDBJ databases">
        <title>Draft genome sequence of Lysinibacillus manganicus DSM 26584T.</title>
        <authorList>
            <person name="Zhang F."/>
            <person name="Wang G."/>
            <person name="Zhang L."/>
        </authorList>
    </citation>
    <scope>NUCLEOTIDE SEQUENCE [LARGE SCALE GENOMIC DNA]</scope>
    <source>
        <strain evidence="2 3">DSM 26584</strain>
    </source>
</reference>